<evidence type="ECO:0000313" key="14">
    <source>
        <dbReference type="Proteomes" id="UP001161422"/>
    </source>
</evidence>
<dbReference type="CDD" id="cd06827">
    <property type="entry name" value="PLPDE_III_AR_proteobact"/>
    <property type="match status" value="1"/>
</dbReference>
<evidence type="ECO:0000256" key="2">
    <source>
        <dbReference type="ARBA" id="ARBA00001933"/>
    </source>
</evidence>
<name>A0AA37RVB2_9GAMM</name>
<dbReference type="SUPFAM" id="SSF50621">
    <property type="entry name" value="Alanine racemase C-terminal domain-like"/>
    <property type="match status" value="1"/>
</dbReference>
<dbReference type="FunFam" id="2.40.37.10:FF:000002">
    <property type="entry name" value="Alanine racemase"/>
    <property type="match status" value="1"/>
</dbReference>
<dbReference type="HAMAP" id="MF_01201">
    <property type="entry name" value="Ala_racemase"/>
    <property type="match status" value="1"/>
</dbReference>
<dbReference type="Proteomes" id="UP001161422">
    <property type="component" value="Unassembled WGS sequence"/>
</dbReference>
<dbReference type="InterPro" id="IPR029066">
    <property type="entry name" value="PLP-binding_barrel"/>
</dbReference>
<reference evidence="13" key="2">
    <citation type="submission" date="2023-01" db="EMBL/GenBank/DDBJ databases">
        <title>Draft genome sequence of Paraferrimonas sedimenticola strain NBRC 101628.</title>
        <authorList>
            <person name="Sun Q."/>
            <person name="Mori K."/>
        </authorList>
    </citation>
    <scope>NUCLEOTIDE SEQUENCE</scope>
    <source>
        <strain evidence="13">NBRC 101628</strain>
    </source>
</reference>
<dbReference type="GO" id="GO:0008784">
    <property type="term" value="F:alanine racemase activity"/>
    <property type="evidence" value="ECO:0007669"/>
    <property type="project" value="UniProtKB-UniRule"/>
</dbReference>
<accession>A0AA37RVB2</accession>
<comment type="similarity">
    <text evidence="4 9">Belongs to the alanine racemase family.</text>
</comment>
<protein>
    <recommendedName>
        <fullName evidence="5 9">Alanine racemase</fullName>
        <ecNumber evidence="5 9">5.1.1.1</ecNumber>
    </recommendedName>
</protein>
<proteinExistence type="inferred from homology"/>
<evidence type="ECO:0000256" key="7">
    <source>
        <dbReference type="ARBA" id="ARBA00023235"/>
    </source>
</evidence>
<evidence type="ECO:0000256" key="11">
    <source>
        <dbReference type="PIRSR" id="PIRSR600821-52"/>
    </source>
</evidence>
<dbReference type="NCBIfam" id="TIGR00492">
    <property type="entry name" value="alr"/>
    <property type="match status" value="1"/>
</dbReference>
<dbReference type="GO" id="GO:0005829">
    <property type="term" value="C:cytosol"/>
    <property type="evidence" value="ECO:0007669"/>
    <property type="project" value="TreeGrafter"/>
</dbReference>
<feature type="modified residue" description="N6-(pyridoxal phosphate)lysine" evidence="9 10">
    <location>
        <position position="35"/>
    </location>
</feature>
<organism evidence="13 14">
    <name type="scientific">Paraferrimonas sedimenticola</name>
    <dbReference type="NCBI Taxonomy" id="375674"/>
    <lineage>
        <taxon>Bacteria</taxon>
        <taxon>Pseudomonadati</taxon>
        <taxon>Pseudomonadota</taxon>
        <taxon>Gammaproteobacteria</taxon>
        <taxon>Alteromonadales</taxon>
        <taxon>Ferrimonadaceae</taxon>
        <taxon>Paraferrimonas</taxon>
    </lineage>
</organism>
<feature type="active site" description="Proton acceptor; specific for D-alanine" evidence="9">
    <location>
        <position position="35"/>
    </location>
</feature>
<comment type="cofactor">
    <cofactor evidence="2 9 10">
        <name>pyridoxal 5'-phosphate</name>
        <dbReference type="ChEBI" id="CHEBI:597326"/>
    </cofactor>
</comment>
<feature type="active site" description="Proton acceptor; specific for L-alanine" evidence="9">
    <location>
        <position position="255"/>
    </location>
</feature>
<comment type="pathway">
    <text evidence="8 9">Amino-acid biosynthesis; D-alanine biosynthesis; D-alanine from L-alanine: step 1/1.</text>
</comment>
<feature type="binding site" evidence="9 11">
    <location>
        <position position="130"/>
    </location>
    <ligand>
        <name>substrate</name>
    </ligand>
</feature>
<dbReference type="PROSITE" id="PS00395">
    <property type="entry name" value="ALANINE_RACEMASE"/>
    <property type="match status" value="1"/>
</dbReference>
<dbReference type="AlphaFoldDB" id="A0AA37RVB2"/>
<dbReference type="InterPro" id="IPR020622">
    <property type="entry name" value="Ala_racemase_pyridoxalP-BS"/>
</dbReference>
<evidence type="ECO:0000256" key="8">
    <source>
        <dbReference type="ARBA" id="ARBA00037912"/>
    </source>
</evidence>
<dbReference type="InterPro" id="IPR009006">
    <property type="entry name" value="Ala_racemase/Decarboxylase_C"/>
</dbReference>
<dbReference type="PANTHER" id="PTHR30511">
    <property type="entry name" value="ALANINE RACEMASE"/>
    <property type="match status" value="1"/>
</dbReference>
<dbReference type="EC" id="5.1.1.1" evidence="5 9"/>
<dbReference type="Gene3D" id="3.20.20.10">
    <property type="entry name" value="Alanine racemase"/>
    <property type="match status" value="1"/>
</dbReference>
<gene>
    <name evidence="13" type="primary">alr</name>
    <name evidence="13" type="ORF">GCM10007895_10240</name>
</gene>
<comment type="caution">
    <text evidence="13">The sequence shown here is derived from an EMBL/GenBank/DDBJ whole genome shotgun (WGS) entry which is preliminary data.</text>
</comment>
<evidence type="ECO:0000256" key="9">
    <source>
        <dbReference type="HAMAP-Rule" id="MF_01201"/>
    </source>
</evidence>
<reference evidence="13" key="1">
    <citation type="journal article" date="2014" name="Int. J. Syst. Evol. Microbiol.">
        <title>Complete genome sequence of Corynebacterium casei LMG S-19264T (=DSM 44701T), isolated from a smear-ripened cheese.</title>
        <authorList>
            <consortium name="US DOE Joint Genome Institute (JGI-PGF)"/>
            <person name="Walter F."/>
            <person name="Albersmeier A."/>
            <person name="Kalinowski J."/>
            <person name="Ruckert C."/>
        </authorList>
    </citation>
    <scope>NUCLEOTIDE SEQUENCE</scope>
    <source>
        <strain evidence="13">NBRC 101628</strain>
    </source>
</reference>
<dbReference type="FunFam" id="3.20.20.10:FF:000002">
    <property type="entry name" value="Alanine racemase"/>
    <property type="match status" value="1"/>
</dbReference>
<evidence type="ECO:0000256" key="3">
    <source>
        <dbReference type="ARBA" id="ARBA00004752"/>
    </source>
</evidence>
<dbReference type="Pfam" id="PF01168">
    <property type="entry name" value="Ala_racemase_N"/>
    <property type="match status" value="1"/>
</dbReference>
<dbReference type="GO" id="GO:0030632">
    <property type="term" value="P:D-alanine biosynthetic process"/>
    <property type="evidence" value="ECO:0007669"/>
    <property type="project" value="UniProtKB-UniRule"/>
</dbReference>
<dbReference type="GO" id="GO:0030170">
    <property type="term" value="F:pyridoxal phosphate binding"/>
    <property type="evidence" value="ECO:0007669"/>
    <property type="project" value="UniProtKB-UniRule"/>
</dbReference>
<dbReference type="PANTHER" id="PTHR30511:SF4">
    <property type="entry name" value="ALANINE RACEMASE, BIOSYNTHETIC"/>
    <property type="match status" value="1"/>
</dbReference>
<dbReference type="SUPFAM" id="SSF51419">
    <property type="entry name" value="PLP-binding barrel"/>
    <property type="match status" value="1"/>
</dbReference>
<dbReference type="InterPro" id="IPR000821">
    <property type="entry name" value="Ala_racemase"/>
</dbReference>
<feature type="domain" description="Alanine racemase C-terminal" evidence="12">
    <location>
        <begin position="234"/>
        <end position="358"/>
    </location>
</feature>
<evidence type="ECO:0000313" key="13">
    <source>
        <dbReference type="EMBL" id="GLP95718.1"/>
    </source>
</evidence>
<keyword evidence="14" id="KW-1185">Reference proteome</keyword>
<dbReference type="EMBL" id="BSNC01000003">
    <property type="protein sequence ID" value="GLP95718.1"/>
    <property type="molecule type" value="Genomic_DNA"/>
</dbReference>
<evidence type="ECO:0000256" key="6">
    <source>
        <dbReference type="ARBA" id="ARBA00022898"/>
    </source>
</evidence>
<evidence type="ECO:0000256" key="5">
    <source>
        <dbReference type="ARBA" id="ARBA00013089"/>
    </source>
</evidence>
<comment type="function">
    <text evidence="9">Catalyzes the interconversion of L-alanine and D-alanine. May also act on other amino acids.</text>
</comment>
<dbReference type="Pfam" id="PF00842">
    <property type="entry name" value="Ala_racemase_C"/>
    <property type="match status" value="1"/>
</dbReference>
<evidence type="ECO:0000256" key="10">
    <source>
        <dbReference type="PIRSR" id="PIRSR600821-50"/>
    </source>
</evidence>
<keyword evidence="6 9" id="KW-0663">Pyridoxal phosphate</keyword>
<evidence type="ECO:0000259" key="12">
    <source>
        <dbReference type="SMART" id="SM01005"/>
    </source>
</evidence>
<dbReference type="InterPro" id="IPR011079">
    <property type="entry name" value="Ala_racemase_C"/>
</dbReference>
<comment type="catalytic activity">
    <reaction evidence="1 9">
        <text>L-alanine = D-alanine</text>
        <dbReference type="Rhea" id="RHEA:20249"/>
        <dbReference type="ChEBI" id="CHEBI:57416"/>
        <dbReference type="ChEBI" id="CHEBI:57972"/>
        <dbReference type="EC" id="5.1.1.1"/>
    </reaction>
</comment>
<evidence type="ECO:0000256" key="4">
    <source>
        <dbReference type="ARBA" id="ARBA00007880"/>
    </source>
</evidence>
<sequence>MKPFPRAEISRQALLQNLSRLKQLAPNSKIMAVVKANAYGHDLIQVCQSLTQADGFGLARLEEALQVRSGGVSARLLLLEGVFRQEHLKHLVAHNIDTVVHHDNQIAMLEQAQLSRPVTVWLKVDTGMHRLGIRPEDFEQAYQRLMACENVAKPINLMSHFASADEPSKAQNQQQLAVFEQLTTELAGERSMANSAGILNLEQSHFDWIRPGIALYGVSPSDDDGARRRGLKPAMRLVSELIAVREHKAGEPVGYGGIWRAGQDTRLGVVAIGYGDGYPRNAPQGTPVWVNGRICPIVGRVSMDMLTLDLGPAAADKPGDEVEMWGPNLPVEMVARTIDTIAYELVTKLTPRVAVQFD</sequence>
<evidence type="ECO:0000256" key="1">
    <source>
        <dbReference type="ARBA" id="ARBA00000316"/>
    </source>
</evidence>
<dbReference type="InterPro" id="IPR001608">
    <property type="entry name" value="Ala_racemase_N"/>
</dbReference>
<dbReference type="Gene3D" id="2.40.37.10">
    <property type="entry name" value="Lyase, Ornithine Decarboxylase, Chain A, domain 1"/>
    <property type="match status" value="1"/>
</dbReference>
<dbReference type="RefSeq" id="WP_095505707.1">
    <property type="nucleotide sequence ID" value="NZ_BSNC01000003.1"/>
</dbReference>
<dbReference type="PRINTS" id="PR00992">
    <property type="entry name" value="ALARACEMASE"/>
</dbReference>
<comment type="pathway">
    <text evidence="3">Cell wall biogenesis; peptidoglycan biosynthesis.</text>
</comment>
<dbReference type="SMART" id="SM01005">
    <property type="entry name" value="Ala_racemase_C"/>
    <property type="match status" value="1"/>
</dbReference>
<keyword evidence="7 9" id="KW-0413">Isomerase</keyword>
<feature type="binding site" evidence="9 11">
    <location>
        <position position="303"/>
    </location>
    <ligand>
        <name>substrate</name>
    </ligand>
</feature>